<feature type="compositionally biased region" description="Basic and acidic residues" evidence="1">
    <location>
        <begin position="119"/>
        <end position="140"/>
    </location>
</feature>
<dbReference type="PROSITE" id="PS51318">
    <property type="entry name" value="TAT"/>
    <property type="match status" value="1"/>
</dbReference>
<evidence type="ECO:0000256" key="1">
    <source>
        <dbReference type="SAM" id="MobiDB-lite"/>
    </source>
</evidence>
<proteinExistence type="predicted"/>
<accession>A0ABP1C676</accession>
<gene>
    <name evidence="3" type="ORF">MECH1_V1_0496</name>
</gene>
<evidence type="ECO:0000256" key="2">
    <source>
        <dbReference type="SAM" id="SignalP"/>
    </source>
</evidence>
<dbReference type="EMBL" id="OZ026884">
    <property type="protein sequence ID" value="CAL1239272.1"/>
    <property type="molecule type" value="Genomic_DNA"/>
</dbReference>
<dbReference type="RefSeq" id="WP_348758850.1">
    <property type="nucleotide sequence ID" value="NZ_OZ026884.1"/>
</dbReference>
<reference evidence="3 4" key="1">
    <citation type="submission" date="2024-04" db="EMBL/GenBank/DDBJ databases">
        <authorList>
            <person name="Cremers G."/>
        </authorList>
    </citation>
    <scope>NUCLEOTIDE SEQUENCE [LARGE SCALE GENOMIC DNA]</scope>
    <source>
        <strain evidence="3">MeCH1-AG</strain>
    </source>
</reference>
<dbReference type="InterPro" id="IPR006311">
    <property type="entry name" value="TAT_signal"/>
</dbReference>
<keyword evidence="2" id="KW-0732">Signal</keyword>
<sequence>MRVGQRARRRVLAALSVAAAALSPATPADAAARLAQTPPEPEAPAEGAITHGKPGKPENHVREALKHARSAAGGAKQGNASTIAEQARLAQTHVAAALREEPHDPHLKAASQSLSEAIAKAHDRPGEAREAAWEAADHLKAASQGQ</sequence>
<name>A0ABP1C676_9GAMM</name>
<dbReference type="Gene3D" id="1.20.120.660">
    <property type="entry name" value="IL-4 antagonist (De novo design) like domain"/>
    <property type="match status" value="1"/>
</dbReference>
<evidence type="ECO:0000313" key="3">
    <source>
        <dbReference type="EMBL" id="CAL1239272.1"/>
    </source>
</evidence>
<keyword evidence="4" id="KW-1185">Reference proteome</keyword>
<dbReference type="Pfam" id="PF16785">
    <property type="entry name" value="SMBP"/>
    <property type="match status" value="1"/>
</dbReference>
<feature type="compositionally biased region" description="Low complexity" evidence="1">
    <location>
        <begin position="23"/>
        <end position="37"/>
    </location>
</feature>
<organism evidence="3 4">
    <name type="scientific">Candidatus Methylocalor cossyra</name>
    <dbReference type="NCBI Taxonomy" id="3108543"/>
    <lineage>
        <taxon>Bacteria</taxon>
        <taxon>Pseudomonadati</taxon>
        <taxon>Pseudomonadota</taxon>
        <taxon>Gammaproteobacteria</taxon>
        <taxon>Methylococcales</taxon>
        <taxon>Methylococcaceae</taxon>
        <taxon>Candidatus Methylocalor</taxon>
    </lineage>
</organism>
<feature type="region of interest" description="Disordered" evidence="1">
    <location>
        <begin position="118"/>
        <end position="146"/>
    </location>
</feature>
<feature type="region of interest" description="Disordered" evidence="1">
    <location>
        <begin position="23"/>
        <end position="58"/>
    </location>
</feature>
<evidence type="ECO:0000313" key="4">
    <source>
        <dbReference type="Proteomes" id="UP001497493"/>
    </source>
</evidence>
<dbReference type="InterPro" id="IPR031877">
    <property type="entry name" value="SmbP"/>
</dbReference>
<feature type="chain" id="PRO_5046809588" evidence="2">
    <location>
        <begin position="31"/>
        <end position="146"/>
    </location>
</feature>
<dbReference type="Proteomes" id="UP001497493">
    <property type="component" value="Chromosome"/>
</dbReference>
<feature type="signal peptide" evidence="2">
    <location>
        <begin position="1"/>
        <end position="30"/>
    </location>
</feature>
<protein>
    <submittedName>
        <fullName evidence="3">Small metal-binding protein</fullName>
    </submittedName>
</protein>